<gene>
    <name evidence="1" type="ORF">PVAG01_04074</name>
</gene>
<organism evidence="1 2">
    <name type="scientific">Phlyctema vagabunda</name>
    <dbReference type="NCBI Taxonomy" id="108571"/>
    <lineage>
        <taxon>Eukaryota</taxon>
        <taxon>Fungi</taxon>
        <taxon>Dikarya</taxon>
        <taxon>Ascomycota</taxon>
        <taxon>Pezizomycotina</taxon>
        <taxon>Leotiomycetes</taxon>
        <taxon>Helotiales</taxon>
        <taxon>Dermateaceae</taxon>
        <taxon>Phlyctema</taxon>
    </lineage>
</organism>
<protein>
    <recommendedName>
        <fullName evidence="3">Ribosomal protein L32</fullName>
    </recommendedName>
</protein>
<dbReference type="EMBL" id="JBFCZG010000003">
    <property type="protein sequence ID" value="KAL3424793.1"/>
    <property type="molecule type" value="Genomic_DNA"/>
</dbReference>
<sequence length="42" mass="4891">MFARSQFLRDRTTFLIKGTKKTSSYTTGSHITQKEHLGCSYY</sequence>
<proteinExistence type="predicted"/>
<name>A0ABR4PNK4_9HELO</name>
<accession>A0ABR4PNK4</accession>
<comment type="caution">
    <text evidence="1">The sequence shown here is derived from an EMBL/GenBank/DDBJ whole genome shotgun (WGS) entry which is preliminary data.</text>
</comment>
<reference evidence="1 2" key="1">
    <citation type="submission" date="2024-06" db="EMBL/GenBank/DDBJ databases">
        <title>Complete genome of Phlyctema vagabunda strain 19-DSS-EL-015.</title>
        <authorList>
            <person name="Fiorenzani C."/>
        </authorList>
    </citation>
    <scope>NUCLEOTIDE SEQUENCE [LARGE SCALE GENOMIC DNA]</scope>
    <source>
        <strain evidence="1 2">19-DSS-EL-015</strain>
    </source>
</reference>
<evidence type="ECO:0008006" key="3">
    <source>
        <dbReference type="Google" id="ProtNLM"/>
    </source>
</evidence>
<evidence type="ECO:0000313" key="2">
    <source>
        <dbReference type="Proteomes" id="UP001629113"/>
    </source>
</evidence>
<dbReference type="Proteomes" id="UP001629113">
    <property type="component" value="Unassembled WGS sequence"/>
</dbReference>
<keyword evidence="2" id="KW-1185">Reference proteome</keyword>
<evidence type="ECO:0000313" key="1">
    <source>
        <dbReference type="EMBL" id="KAL3424793.1"/>
    </source>
</evidence>